<feature type="transmembrane region" description="Helical" evidence="10">
    <location>
        <begin position="152"/>
        <end position="172"/>
    </location>
</feature>
<evidence type="ECO:0000256" key="3">
    <source>
        <dbReference type="ARBA" id="ARBA00022448"/>
    </source>
</evidence>
<dbReference type="InterPro" id="IPR002208">
    <property type="entry name" value="SecY/SEC61-alpha"/>
</dbReference>
<comment type="subcellular location">
    <subcellularLocation>
        <location evidence="10">Cell inner membrane</location>
        <topology evidence="10">Multi-pass membrane protein</topology>
    </subcellularLocation>
    <subcellularLocation>
        <location evidence="1 12">Membrane</location>
        <topology evidence="1 12">Multi-pass membrane protein</topology>
    </subcellularLocation>
</comment>
<comment type="function">
    <text evidence="10 11">The central subunit of the protein translocation channel SecYEG. Consists of two halves formed by TMs 1-5 and 6-10. These two domains form a lateral gate at the front which open onto the bilayer between TMs 2 and 7, and are clamped together by SecE at the back. The channel is closed by both a pore ring composed of hydrophobic SecY resides and a short helix (helix 2A) on the extracellular side of the membrane which forms a plug. The plug probably moves laterally to allow the channel to open. The ring and the pore may move independently.</text>
</comment>
<gene>
    <name evidence="10" type="primary">secY</name>
    <name evidence="14" type="ordered locus">A2cp1_2038</name>
</gene>
<dbReference type="GO" id="GO:0005886">
    <property type="term" value="C:plasma membrane"/>
    <property type="evidence" value="ECO:0007669"/>
    <property type="project" value="UniProtKB-SubCell"/>
</dbReference>
<dbReference type="Proteomes" id="UP000007089">
    <property type="component" value="Chromosome"/>
</dbReference>
<organism evidence="14 15">
    <name type="scientific">Anaeromyxobacter dehalogenans (strain ATCC BAA-258 / DSM 21875 / 2CP-1)</name>
    <dbReference type="NCBI Taxonomy" id="455488"/>
    <lineage>
        <taxon>Bacteria</taxon>
        <taxon>Pseudomonadati</taxon>
        <taxon>Myxococcota</taxon>
        <taxon>Myxococcia</taxon>
        <taxon>Myxococcales</taxon>
        <taxon>Cystobacterineae</taxon>
        <taxon>Anaeromyxobacteraceae</taxon>
        <taxon>Anaeromyxobacter</taxon>
    </lineage>
</organism>
<dbReference type="GO" id="GO:0065002">
    <property type="term" value="P:intracellular protein transmembrane transport"/>
    <property type="evidence" value="ECO:0007669"/>
    <property type="project" value="UniProtKB-UniRule"/>
</dbReference>
<dbReference type="KEGG" id="acp:A2cp1_2038"/>
<feature type="transmembrane region" description="Helical" evidence="10">
    <location>
        <begin position="217"/>
        <end position="237"/>
    </location>
</feature>
<feature type="transmembrane region" description="Helical" evidence="10">
    <location>
        <begin position="71"/>
        <end position="95"/>
    </location>
</feature>
<evidence type="ECO:0000256" key="9">
    <source>
        <dbReference type="ARBA" id="ARBA00039733"/>
    </source>
</evidence>
<dbReference type="FunFam" id="1.10.3370.10:FF:000001">
    <property type="entry name" value="Preprotein translocase subunit SecY"/>
    <property type="match status" value="1"/>
</dbReference>
<name>B8J880_ANAD2</name>
<sequence length="447" mass="48353">MAAASGLFNIFRIAELRKRLVFTLGMLAVYRLGIFVTTPGVDRRAMQDVVAQQGSLLGLLNFFSGGAFEQLSIFALGIMPYVSASIILQLLTVVVPSLEKMQKEGELGRRKITQYTRYGTVILSAIQGYGIATYLESLRAGNGVAVVGDPGWGFRLLTMVSLAAGTAFIMWMGEQITERGVGNGISLIIFAGIVARVPAAIYTTVRQLGASGSQLSGLGLLVLTALMVVVIGAIVYVERGQRRIPIQYAKRMVGRKLYGGQSTHLPLKVNTSGVIPPIFASSLLLLPATMAGWFPFLQRMSNAIQAGSWIYNTIYVALIIFFAYFYTAVTFNPVDVADNLKKYGGYIPGIRPGKKTADYIDFVLSRITFGGAIYLAAICVLPTIITNEFGVNFYFGGTSLLIVVGVALDTVQQIEGHLITRHYEGFTGPRGPRIRGRRMTTGQAVGA</sequence>
<evidence type="ECO:0000256" key="4">
    <source>
        <dbReference type="ARBA" id="ARBA00022692"/>
    </source>
</evidence>
<evidence type="ECO:0000313" key="15">
    <source>
        <dbReference type="Proteomes" id="UP000007089"/>
    </source>
</evidence>
<dbReference type="PANTHER" id="PTHR10906">
    <property type="entry name" value="SECY/SEC61-ALPHA FAMILY MEMBER"/>
    <property type="match status" value="1"/>
</dbReference>
<comment type="similarity">
    <text evidence="2 10 13">Belongs to the SecY/SEC61-alpha family.</text>
</comment>
<reference evidence="14" key="1">
    <citation type="submission" date="2009-01" db="EMBL/GenBank/DDBJ databases">
        <title>Complete sequence of Anaeromyxobacter dehalogenans 2CP-1.</title>
        <authorList>
            <consortium name="US DOE Joint Genome Institute"/>
            <person name="Lucas S."/>
            <person name="Copeland A."/>
            <person name="Lapidus A."/>
            <person name="Glavina del Rio T."/>
            <person name="Dalin E."/>
            <person name="Tice H."/>
            <person name="Bruce D."/>
            <person name="Goodwin L."/>
            <person name="Pitluck S."/>
            <person name="Saunders E."/>
            <person name="Brettin T."/>
            <person name="Detter J.C."/>
            <person name="Han C."/>
            <person name="Larimer F."/>
            <person name="Land M."/>
            <person name="Hauser L."/>
            <person name="Kyrpides N."/>
            <person name="Ovchinnikova G."/>
            <person name="Beliaev A.S."/>
            <person name="Richardson P."/>
        </authorList>
    </citation>
    <scope>NUCLEOTIDE SEQUENCE</scope>
    <source>
        <strain evidence="14">2CP-1</strain>
    </source>
</reference>
<dbReference type="InterPro" id="IPR023201">
    <property type="entry name" value="SecY_dom_sf"/>
</dbReference>
<keyword evidence="7 10" id="KW-0811">Translocation</keyword>
<evidence type="ECO:0000256" key="10">
    <source>
        <dbReference type="HAMAP-Rule" id="MF_01465"/>
    </source>
</evidence>
<proteinExistence type="inferred from homology"/>
<evidence type="ECO:0000256" key="1">
    <source>
        <dbReference type="ARBA" id="ARBA00004141"/>
    </source>
</evidence>
<dbReference type="NCBIfam" id="TIGR00967">
    <property type="entry name" value="3a0501s007"/>
    <property type="match status" value="1"/>
</dbReference>
<dbReference type="HAMAP" id="MF_01465">
    <property type="entry name" value="SecY"/>
    <property type="match status" value="1"/>
</dbReference>
<evidence type="ECO:0000313" key="14">
    <source>
        <dbReference type="EMBL" id="ACL65379.1"/>
    </source>
</evidence>
<dbReference type="RefSeq" id="WP_012633251.1">
    <property type="nucleotide sequence ID" value="NC_011891.1"/>
</dbReference>
<dbReference type="PROSITE" id="PS00755">
    <property type="entry name" value="SECY_1"/>
    <property type="match status" value="1"/>
</dbReference>
<evidence type="ECO:0000256" key="7">
    <source>
        <dbReference type="ARBA" id="ARBA00023010"/>
    </source>
</evidence>
<evidence type="ECO:0000256" key="8">
    <source>
        <dbReference type="ARBA" id="ARBA00023136"/>
    </source>
</evidence>
<evidence type="ECO:0000256" key="12">
    <source>
        <dbReference type="RuleBase" id="RU003484"/>
    </source>
</evidence>
<dbReference type="SUPFAM" id="SSF103491">
    <property type="entry name" value="Preprotein translocase SecY subunit"/>
    <property type="match status" value="1"/>
</dbReference>
<keyword evidence="6 10" id="KW-1133">Transmembrane helix</keyword>
<feature type="transmembrane region" description="Helical" evidence="10">
    <location>
        <begin position="363"/>
        <end position="385"/>
    </location>
</feature>
<dbReference type="InterPro" id="IPR030659">
    <property type="entry name" value="SecY_CS"/>
</dbReference>
<keyword evidence="4 10" id="KW-0812">Transmembrane</keyword>
<dbReference type="GO" id="GO:0006605">
    <property type="term" value="P:protein targeting"/>
    <property type="evidence" value="ECO:0007669"/>
    <property type="project" value="UniProtKB-UniRule"/>
</dbReference>
<feature type="transmembrane region" description="Helical" evidence="10">
    <location>
        <begin position="20"/>
        <end position="38"/>
    </location>
</feature>
<dbReference type="PROSITE" id="PS00756">
    <property type="entry name" value="SECY_2"/>
    <property type="match status" value="1"/>
</dbReference>
<dbReference type="AlphaFoldDB" id="B8J880"/>
<dbReference type="EMBL" id="CP001359">
    <property type="protein sequence ID" value="ACL65379.1"/>
    <property type="molecule type" value="Genomic_DNA"/>
</dbReference>
<dbReference type="PRINTS" id="PR00303">
    <property type="entry name" value="SECYTRNLCASE"/>
</dbReference>
<dbReference type="InterPro" id="IPR026593">
    <property type="entry name" value="SecY"/>
</dbReference>
<evidence type="ECO:0000256" key="6">
    <source>
        <dbReference type="ARBA" id="ARBA00022989"/>
    </source>
</evidence>
<keyword evidence="10" id="KW-0997">Cell inner membrane</keyword>
<keyword evidence="15" id="KW-1185">Reference proteome</keyword>
<dbReference type="GO" id="GO:0043952">
    <property type="term" value="P:protein transport by the Sec complex"/>
    <property type="evidence" value="ECO:0007669"/>
    <property type="project" value="UniProtKB-UniRule"/>
</dbReference>
<feature type="transmembrane region" description="Helical" evidence="10">
    <location>
        <begin position="391"/>
        <end position="411"/>
    </location>
</feature>
<evidence type="ECO:0000256" key="2">
    <source>
        <dbReference type="ARBA" id="ARBA00005751"/>
    </source>
</evidence>
<dbReference type="HOGENOM" id="CLU_030313_0_2_7"/>
<evidence type="ECO:0000256" key="11">
    <source>
        <dbReference type="RuleBase" id="RU000537"/>
    </source>
</evidence>
<feature type="transmembrane region" description="Helical" evidence="10">
    <location>
        <begin position="184"/>
        <end position="205"/>
    </location>
</feature>
<dbReference type="Gene3D" id="1.10.3370.10">
    <property type="entry name" value="SecY subunit domain"/>
    <property type="match status" value="1"/>
</dbReference>
<accession>B8J880</accession>
<evidence type="ECO:0000256" key="5">
    <source>
        <dbReference type="ARBA" id="ARBA00022927"/>
    </source>
</evidence>
<keyword evidence="10" id="KW-1003">Cell membrane</keyword>
<feature type="transmembrane region" description="Helical" evidence="10">
    <location>
        <begin position="274"/>
        <end position="297"/>
    </location>
</feature>
<keyword evidence="8 10" id="KW-0472">Membrane</keyword>
<dbReference type="Pfam" id="PF00344">
    <property type="entry name" value="SecY"/>
    <property type="match status" value="1"/>
</dbReference>
<keyword evidence="5 10" id="KW-0653">Protein transport</keyword>
<keyword evidence="3 10" id="KW-0813">Transport</keyword>
<comment type="subunit">
    <text evidence="10">Component of the Sec protein translocase complex. Heterotrimer consisting of SecY, SecE and SecG subunits. The heterotrimers can form oligomers, although 1 heterotrimer is thought to be able to translocate proteins. Interacts with the ribosome. Interacts with SecDF, and other proteins may be involved. Interacts with SecA.</text>
</comment>
<protein>
    <recommendedName>
        <fullName evidence="9 10">Protein translocase subunit SecY</fullName>
    </recommendedName>
</protein>
<feature type="transmembrane region" description="Helical" evidence="10">
    <location>
        <begin position="309"/>
        <end position="331"/>
    </location>
</feature>
<evidence type="ECO:0000256" key="13">
    <source>
        <dbReference type="RuleBase" id="RU004349"/>
    </source>
</evidence>
<feature type="transmembrane region" description="Helical" evidence="10">
    <location>
        <begin position="115"/>
        <end position="132"/>
    </location>
</feature>
<dbReference type="PIRSF" id="PIRSF004557">
    <property type="entry name" value="SecY"/>
    <property type="match status" value="1"/>
</dbReference>